<gene>
    <name evidence="2" type="ORF">F0P94_09580</name>
</gene>
<proteinExistence type="predicted"/>
<organism evidence="2 3">
    <name type="scientific">Adhaeribacter soli</name>
    <dbReference type="NCBI Taxonomy" id="2607655"/>
    <lineage>
        <taxon>Bacteria</taxon>
        <taxon>Pseudomonadati</taxon>
        <taxon>Bacteroidota</taxon>
        <taxon>Cytophagia</taxon>
        <taxon>Cytophagales</taxon>
        <taxon>Hymenobacteraceae</taxon>
        <taxon>Adhaeribacter</taxon>
    </lineage>
</organism>
<dbReference type="Proteomes" id="UP000326570">
    <property type="component" value="Unassembled WGS sequence"/>
</dbReference>
<evidence type="ECO:0000256" key="1">
    <source>
        <dbReference type="SAM" id="Coils"/>
    </source>
</evidence>
<accession>A0A5N1J1S3</accession>
<comment type="caution">
    <text evidence="2">The sequence shown here is derived from an EMBL/GenBank/DDBJ whole genome shotgun (WGS) entry which is preliminary data.</text>
</comment>
<keyword evidence="1" id="KW-0175">Coiled coil</keyword>
<evidence type="ECO:0000313" key="2">
    <source>
        <dbReference type="EMBL" id="KAA9339029.1"/>
    </source>
</evidence>
<reference evidence="2 3" key="1">
    <citation type="submission" date="2019-09" db="EMBL/GenBank/DDBJ databases">
        <title>Genome sequence of Adhaeribacter sp. M2.</title>
        <authorList>
            <person name="Srinivasan S."/>
        </authorList>
    </citation>
    <scope>NUCLEOTIDE SEQUENCE [LARGE SCALE GENOMIC DNA]</scope>
    <source>
        <strain evidence="2 3">M2</strain>
    </source>
</reference>
<dbReference type="EMBL" id="VTWT01000004">
    <property type="protein sequence ID" value="KAA9339029.1"/>
    <property type="molecule type" value="Genomic_DNA"/>
</dbReference>
<protein>
    <submittedName>
        <fullName evidence="2">Uncharacterized protein</fullName>
    </submittedName>
</protein>
<feature type="coiled-coil region" evidence="1">
    <location>
        <begin position="43"/>
        <end position="98"/>
    </location>
</feature>
<keyword evidence="3" id="KW-1185">Reference proteome</keyword>
<dbReference type="RefSeq" id="WP_150903663.1">
    <property type="nucleotide sequence ID" value="NZ_VTWT01000004.1"/>
</dbReference>
<sequence>MLLNKLTVTRNPAAIPDEQTSAHYLAAINESLQHLSYRFEKELTDKQLQLEAKDKEIKRLQASFRQKALQISELHTEIENLKHNNEGHRQLNTKLLDDLSRKQQEIEWYKRTYESRSLLGTLKEKIFGKGH</sequence>
<evidence type="ECO:0000313" key="3">
    <source>
        <dbReference type="Proteomes" id="UP000326570"/>
    </source>
</evidence>
<name>A0A5N1J1S3_9BACT</name>
<dbReference type="AlphaFoldDB" id="A0A5N1J1S3"/>